<dbReference type="Proteomes" id="UP001145742">
    <property type="component" value="Unassembled WGS sequence"/>
</dbReference>
<gene>
    <name evidence="2" type="ORF">WISP_36521</name>
</gene>
<evidence type="ECO:0000259" key="1">
    <source>
        <dbReference type="Pfam" id="PF00078"/>
    </source>
</evidence>
<keyword evidence="3" id="KW-1185">Reference proteome</keyword>
<comment type="caution">
    <text evidence="2">The sequence shown here is derived from an EMBL/GenBank/DDBJ whole genome shotgun (WGS) entry which is preliminary data.</text>
</comment>
<dbReference type="InterPro" id="IPR000477">
    <property type="entry name" value="RT_dom"/>
</dbReference>
<sequence length="243" mass="28214">MDAQAKERSDREALASTLNWLLYLAKDEAFNNYCNMTLIDYQVFKLILAKTNAACLGVNCHKFRIIQGWQENPGNYRSVIWTLVLGKVMEQIILSAITWHVLDKQMIRHSQHGFRKGKSCLTHPILFYDQMALLVDEGKAVDIYLECSKTFDPVSQSILMEKLVAHGLDRCTLHWVKNWLDSQCDLDEGIKCTLRNFPDDVKLGRNINLPEDRKVLQRDLDRLDQWAEANSMRFNKKRGWVVP</sequence>
<reference evidence="2" key="1">
    <citation type="submission" date="2019-10" db="EMBL/GenBank/DDBJ databases">
        <authorList>
            <person name="Soares A.E.R."/>
            <person name="Aleixo A."/>
            <person name="Schneider P."/>
            <person name="Miyaki C.Y."/>
            <person name="Schneider M.P."/>
            <person name="Mello C."/>
            <person name="Vasconcelos A.T.R."/>
        </authorList>
    </citation>
    <scope>NUCLEOTIDE SEQUENCE</scope>
    <source>
        <tissue evidence="2">Muscle</tissue>
    </source>
</reference>
<name>A0ABQ9DJQ7_9PASS</name>
<evidence type="ECO:0000313" key="3">
    <source>
        <dbReference type="Proteomes" id="UP001145742"/>
    </source>
</evidence>
<organism evidence="2 3">
    <name type="scientific">Willisornis vidua</name>
    <name type="common">Xingu scale-backed antbird</name>
    <dbReference type="NCBI Taxonomy" id="1566151"/>
    <lineage>
        <taxon>Eukaryota</taxon>
        <taxon>Metazoa</taxon>
        <taxon>Chordata</taxon>
        <taxon>Craniata</taxon>
        <taxon>Vertebrata</taxon>
        <taxon>Euteleostomi</taxon>
        <taxon>Archelosauria</taxon>
        <taxon>Archosauria</taxon>
        <taxon>Dinosauria</taxon>
        <taxon>Saurischia</taxon>
        <taxon>Theropoda</taxon>
        <taxon>Coelurosauria</taxon>
        <taxon>Aves</taxon>
        <taxon>Neognathae</taxon>
        <taxon>Neoaves</taxon>
        <taxon>Telluraves</taxon>
        <taxon>Australaves</taxon>
        <taxon>Passeriformes</taxon>
        <taxon>Thamnophilidae</taxon>
        <taxon>Willisornis</taxon>
    </lineage>
</organism>
<protein>
    <submittedName>
        <fullName evidence="2">Rna-directed dna polymerase from mobile element jockey-like</fullName>
    </submittedName>
</protein>
<dbReference type="PANTHER" id="PTHR33332">
    <property type="entry name" value="REVERSE TRANSCRIPTASE DOMAIN-CONTAINING PROTEIN"/>
    <property type="match status" value="1"/>
</dbReference>
<dbReference type="Pfam" id="PF00078">
    <property type="entry name" value="RVT_1"/>
    <property type="match status" value="1"/>
</dbReference>
<proteinExistence type="predicted"/>
<accession>A0ABQ9DJQ7</accession>
<evidence type="ECO:0000313" key="2">
    <source>
        <dbReference type="EMBL" id="KAJ7422815.1"/>
    </source>
</evidence>
<dbReference type="EMBL" id="WHWB01032945">
    <property type="protein sequence ID" value="KAJ7422815.1"/>
    <property type="molecule type" value="Genomic_DNA"/>
</dbReference>
<feature type="domain" description="Reverse transcriptase" evidence="1">
    <location>
        <begin position="73"/>
        <end position="186"/>
    </location>
</feature>